<dbReference type="AlphaFoldDB" id="A0A2J6SL43"/>
<dbReference type="InParanoid" id="A0A2J6SL43"/>
<dbReference type="Proteomes" id="UP000235371">
    <property type="component" value="Unassembled WGS sequence"/>
</dbReference>
<feature type="domain" description="Leucine-rich repeat" evidence="1">
    <location>
        <begin position="57"/>
        <end position="395"/>
    </location>
</feature>
<evidence type="ECO:0000313" key="2">
    <source>
        <dbReference type="EMBL" id="PMD51493.1"/>
    </source>
</evidence>
<dbReference type="Pfam" id="PF24969">
    <property type="entry name" value="LRR_15"/>
    <property type="match status" value="1"/>
</dbReference>
<protein>
    <recommendedName>
        <fullName evidence="1">Leucine-rich repeat domain-containing protein</fullName>
    </recommendedName>
</protein>
<proteinExistence type="predicted"/>
<dbReference type="GeneID" id="36592121"/>
<organism evidence="2 3">
    <name type="scientific">Hyaloscypha bicolor E</name>
    <dbReference type="NCBI Taxonomy" id="1095630"/>
    <lineage>
        <taxon>Eukaryota</taxon>
        <taxon>Fungi</taxon>
        <taxon>Dikarya</taxon>
        <taxon>Ascomycota</taxon>
        <taxon>Pezizomycotina</taxon>
        <taxon>Leotiomycetes</taxon>
        <taxon>Helotiales</taxon>
        <taxon>Hyaloscyphaceae</taxon>
        <taxon>Hyaloscypha</taxon>
        <taxon>Hyaloscypha bicolor</taxon>
    </lineage>
</organism>
<dbReference type="InterPro" id="IPR056867">
    <property type="entry name" value="LRR_15"/>
</dbReference>
<dbReference type="OrthoDB" id="4191831at2759"/>
<name>A0A2J6SL43_9HELO</name>
<reference evidence="2 3" key="1">
    <citation type="submission" date="2016-04" db="EMBL/GenBank/DDBJ databases">
        <title>A degradative enzymes factory behind the ericoid mycorrhizal symbiosis.</title>
        <authorList>
            <consortium name="DOE Joint Genome Institute"/>
            <person name="Martino E."/>
            <person name="Morin E."/>
            <person name="Grelet G."/>
            <person name="Kuo A."/>
            <person name="Kohler A."/>
            <person name="Daghino S."/>
            <person name="Barry K."/>
            <person name="Choi C."/>
            <person name="Cichocki N."/>
            <person name="Clum A."/>
            <person name="Copeland A."/>
            <person name="Hainaut M."/>
            <person name="Haridas S."/>
            <person name="Labutti K."/>
            <person name="Lindquist E."/>
            <person name="Lipzen A."/>
            <person name="Khouja H.-R."/>
            <person name="Murat C."/>
            <person name="Ohm R."/>
            <person name="Olson A."/>
            <person name="Spatafora J."/>
            <person name="Veneault-Fourrey C."/>
            <person name="Henrissat B."/>
            <person name="Grigoriev I."/>
            <person name="Martin F."/>
            <person name="Perotto S."/>
        </authorList>
    </citation>
    <scope>NUCLEOTIDE SEQUENCE [LARGE SCALE GENOMIC DNA]</scope>
    <source>
        <strain evidence="2 3">E</strain>
    </source>
</reference>
<keyword evidence="3" id="KW-1185">Reference proteome</keyword>
<dbReference type="STRING" id="1095630.A0A2J6SL43"/>
<accession>A0A2J6SL43</accession>
<dbReference type="RefSeq" id="XP_024728397.1">
    <property type="nucleotide sequence ID" value="XM_024884044.1"/>
</dbReference>
<evidence type="ECO:0000259" key="1">
    <source>
        <dbReference type="Pfam" id="PF24969"/>
    </source>
</evidence>
<dbReference type="PROSITE" id="PS51257">
    <property type="entry name" value="PROKAR_LIPOPROTEIN"/>
    <property type="match status" value="1"/>
</dbReference>
<evidence type="ECO:0000313" key="3">
    <source>
        <dbReference type="Proteomes" id="UP000235371"/>
    </source>
</evidence>
<gene>
    <name evidence="2" type="ORF">K444DRAFT_636778</name>
</gene>
<dbReference type="EMBL" id="KZ613912">
    <property type="protein sequence ID" value="PMD51493.1"/>
    <property type="molecule type" value="Genomic_DNA"/>
</dbReference>
<sequence>MAFERLATETLIDIVKYAGIDGTTSSWLSLASCNQNLNRIVTPMLYLNFTEMGRSSVPKLLRTVLATTQLATYVRRYTGPGFPNREFLDVSELAQADFAACQERMNAFQDTLKGTGAALEDIENWMPRIRQGRWHAVTSMLLLLLPNLEGIEMIDYRHDEAGDMEHALGIAARLQVSGISTQSSLEHLTDLSLSPFAQPDVAEADDPLGFYLWPESEYLHFSDIMPFLRLPSVQSVAVSRLAVDNARDRRLVYPPENYQFSTKKLEIANSCLDAWWLITFLRLFTSLRKFSYNHVAREQEDPDFLPQEIGQAIAHLHPCLEELEISNSGEENGEWTTAREIGSLAQFERLKSIDVDWSILFGFPSGLDGSTLVVRLCEVLPRALERLVLRHSGGLCCEEDLRELLWVVEERFPELKRIEMKGSHCNDSGALTRDFKAKGVELLAHPPKCNFGTKKVNFE</sequence>